<dbReference type="GO" id="GO:0005524">
    <property type="term" value="F:ATP binding"/>
    <property type="evidence" value="ECO:0007669"/>
    <property type="project" value="UniProtKB-KW"/>
</dbReference>
<dbReference type="PANTHER" id="PTHR42771">
    <property type="entry name" value="IRON(3+)-HYDROXAMATE IMPORT ATP-BINDING PROTEIN FHUC"/>
    <property type="match status" value="1"/>
</dbReference>
<evidence type="ECO:0000256" key="2">
    <source>
        <dbReference type="ARBA" id="ARBA00022448"/>
    </source>
</evidence>
<dbReference type="Gene3D" id="3.40.50.300">
    <property type="entry name" value="P-loop containing nucleotide triphosphate hydrolases"/>
    <property type="match status" value="1"/>
</dbReference>
<dbReference type="InterPro" id="IPR027417">
    <property type="entry name" value="P-loop_NTPase"/>
</dbReference>
<keyword evidence="7" id="KW-0378">Hydrolase</keyword>
<feature type="domain" description="ABC transporter" evidence="6">
    <location>
        <begin position="7"/>
        <end position="57"/>
    </location>
</feature>
<keyword evidence="2" id="KW-0813">Transport</keyword>
<evidence type="ECO:0000256" key="5">
    <source>
        <dbReference type="ARBA" id="ARBA00023136"/>
    </source>
</evidence>
<dbReference type="GO" id="GO:0005886">
    <property type="term" value="C:plasma membrane"/>
    <property type="evidence" value="ECO:0007669"/>
    <property type="project" value="UniProtKB-SubCell"/>
</dbReference>
<keyword evidence="7" id="KW-0067">ATP-binding</keyword>
<dbReference type="InterPro" id="IPR003439">
    <property type="entry name" value="ABC_transporter-like_ATP-bd"/>
</dbReference>
<dbReference type="EMBL" id="CP019937">
    <property type="protein sequence ID" value="ARO14503.1"/>
    <property type="molecule type" value="Genomic_DNA"/>
</dbReference>
<dbReference type="GO" id="GO:0016887">
    <property type="term" value="F:ATP hydrolysis activity"/>
    <property type="evidence" value="ECO:0007669"/>
    <property type="project" value="InterPro"/>
</dbReference>
<dbReference type="AlphaFoldDB" id="A0A1W6NZC9"/>
<dbReference type="EC" id="3.6.3.34" evidence="7"/>
<evidence type="ECO:0000313" key="7">
    <source>
        <dbReference type="EMBL" id="ARO14503.1"/>
    </source>
</evidence>
<keyword evidence="3" id="KW-1003">Cell membrane</keyword>
<sequence length="129" mass="14119">MSPAVDSACTRAMEATGISDLAGREICHLSGGQRQRVWIAMTLAQETPLLLLDEPTTFLDIAHQIELSPEPPRGAHLGRRFARHHSSCRYSDHIIAMKDGAIITTCTPQQVVTEDVVCQVFGIGCMVFD</sequence>
<dbReference type="InterPro" id="IPR051535">
    <property type="entry name" value="Siderophore_ABC-ATPase"/>
</dbReference>
<organism evidence="7 8">
    <name type="scientific">Ketogulonicigenium robustum</name>
    <dbReference type="NCBI Taxonomy" id="92947"/>
    <lineage>
        <taxon>Bacteria</taxon>
        <taxon>Pseudomonadati</taxon>
        <taxon>Pseudomonadota</taxon>
        <taxon>Alphaproteobacteria</taxon>
        <taxon>Rhodobacterales</taxon>
        <taxon>Roseobacteraceae</taxon>
        <taxon>Ketogulonicigenium</taxon>
    </lineage>
</organism>
<proteinExistence type="predicted"/>
<keyword evidence="8" id="KW-1185">Reference proteome</keyword>
<protein>
    <submittedName>
        <fullName evidence="7">Iron complex transport system ATP-binding protein</fullName>
        <ecNumber evidence="7">3.6.3.34</ecNumber>
    </submittedName>
</protein>
<dbReference type="STRING" id="92947.BVG79_01157"/>
<evidence type="ECO:0000313" key="8">
    <source>
        <dbReference type="Proteomes" id="UP000242447"/>
    </source>
</evidence>
<dbReference type="GO" id="GO:0006811">
    <property type="term" value="P:monoatomic ion transport"/>
    <property type="evidence" value="ECO:0007669"/>
    <property type="project" value="UniProtKB-KW"/>
</dbReference>
<keyword evidence="7" id="KW-0547">Nucleotide-binding</keyword>
<dbReference type="Pfam" id="PF00005">
    <property type="entry name" value="ABC_tran"/>
    <property type="match status" value="1"/>
</dbReference>
<comment type="subcellular location">
    <subcellularLocation>
        <location evidence="1">Cell membrane</location>
        <topology evidence="1">Peripheral membrane protein</topology>
    </subcellularLocation>
</comment>
<gene>
    <name evidence="7" type="primary">fhuC</name>
    <name evidence="7" type="ORF">BVG79_01157</name>
</gene>
<dbReference type="Proteomes" id="UP000242447">
    <property type="component" value="Chromosome"/>
</dbReference>
<reference evidence="7 8" key="1">
    <citation type="submission" date="2017-02" db="EMBL/GenBank/DDBJ databases">
        <title>Ketogulonicigenium robustum SPU B003 Genome sequencing and assembly.</title>
        <authorList>
            <person name="Li Y."/>
            <person name="Liu L."/>
            <person name="Wang C."/>
            <person name="Zhang M."/>
            <person name="Zhang T."/>
            <person name="Zhang Y."/>
        </authorList>
    </citation>
    <scope>NUCLEOTIDE SEQUENCE [LARGE SCALE GENOMIC DNA]</scope>
    <source>
        <strain evidence="7 8">SPU_B003</strain>
    </source>
</reference>
<dbReference type="KEGG" id="kro:BVG79_01157"/>
<evidence type="ECO:0000256" key="4">
    <source>
        <dbReference type="ARBA" id="ARBA00023065"/>
    </source>
</evidence>
<keyword evidence="4" id="KW-0406">Ion transport</keyword>
<keyword evidence="5" id="KW-0472">Membrane</keyword>
<evidence type="ECO:0000259" key="6">
    <source>
        <dbReference type="Pfam" id="PF00005"/>
    </source>
</evidence>
<dbReference type="SUPFAM" id="SSF52540">
    <property type="entry name" value="P-loop containing nucleoside triphosphate hydrolases"/>
    <property type="match status" value="1"/>
</dbReference>
<accession>A0A1W6NZC9</accession>
<evidence type="ECO:0000256" key="1">
    <source>
        <dbReference type="ARBA" id="ARBA00004202"/>
    </source>
</evidence>
<dbReference type="PANTHER" id="PTHR42771:SF12">
    <property type="entry name" value="FE(3+) DICITRATE TRANSPORT ATP-BINDING PROTEIN FECE-RELATED"/>
    <property type="match status" value="1"/>
</dbReference>
<name>A0A1W6NZC9_9RHOB</name>
<evidence type="ECO:0000256" key="3">
    <source>
        <dbReference type="ARBA" id="ARBA00022475"/>
    </source>
</evidence>